<dbReference type="KEGG" id="acan:ACA1_381120"/>
<comment type="similarity">
    <text evidence="1">Belongs to the GST superfamily. Zeta family.</text>
</comment>
<dbReference type="OrthoDB" id="202840at2759"/>
<keyword evidence="5" id="KW-1185">Reference proteome</keyword>
<sequence>MSSDSGSGGDRPVLYSYWRSSCSYRVRIALAFKGIDYEYRAVNLAAKGGGEQHQTEYERLNPMKAVPTLLIDGAAIGQSVAILDSLNGLEQETRPEPSLLPAAGQGATAAVQRAKVRQLVQIICADTQPLQNSSVLAAIAGDDEEGKAAFARKWIERGLRAYEKTIETTAGRYSVGDEVTLADLALVPQLYNARRFGIDVTTAFPALARIDEALQQLPAFRAAHPDAQIDAPASQQQGPQC</sequence>
<evidence type="ECO:0000313" key="4">
    <source>
        <dbReference type="EMBL" id="ELR14425.1"/>
    </source>
</evidence>
<dbReference type="GO" id="GO:0006749">
    <property type="term" value="P:glutathione metabolic process"/>
    <property type="evidence" value="ECO:0007669"/>
    <property type="project" value="TreeGrafter"/>
</dbReference>
<dbReference type="PANTHER" id="PTHR42673:SF4">
    <property type="entry name" value="MALEYLACETOACETATE ISOMERASE"/>
    <property type="match status" value="1"/>
</dbReference>
<dbReference type="SUPFAM" id="SSF47616">
    <property type="entry name" value="GST C-terminal domain-like"/>
    <property type="match status" value="1"/>
</dbReference>
<dbReference type="AlphaFoldDB" id="L8GMX6"/>
<keyword evidence="4" id="KW-0413">Isomerase</keyword>
<evidence type="ECO:0000259" key="3">
    <source>
        <dbReference type="PROSITE" id="PS50405"/>
    </source>
</evidence>
<dbReference type="SFLD" id="SFLDS00019">
    <property type="entry name" value="Glutathione_Transferase_(cytos"/>
    <property type="match status" value="1"/>
</dbReference>
<reference evidence="4 5" key="1">
    <citation type="journal article" date="2013" name="Genome Biol.">
        <title>Genome of Acanthamoeba castellanii highlights extensive lateral gene transfer and early evolution of tyrosine kinase signaling.</title>
        <authorList>
            <person name="Clarke M."/>
            <person name="Lohan A.J."/>
            <person name="Liu B."/>
            <person name="Lagkouvardos I."/>
            <person name="Roy S."/>
            <person name="Zafar N."/>
            <person name="Bertelli C."/>
            <person name="Schilde C."/>
            <person name="Kianianmomeni A."/>
            <person name="Burglin T.R."/>
            <person name="Frech C."/>
            <person name="Turcotte B."/>
            <person name="Kopec K.O."/>
            <person name="Synnott J.M."/>
            <person name="Choo C."/>
            <person name="Paponov I."/>
            <person name="Finkler A."/>
            <person name="Soon Heng Tan C."/>
            <person name="Hutchins A.P."/>
            <person name="Weinmeier T."/>
            <person name="Rattei T."/>
            <person name="Chu J.S."/>
            <person name="Gimenez G."/>
            <person name="Irimia M."/>
            <person name="Rigden D.J."/>
            <person name="Fitzpatrick D.A."/>
            <person name="Lorenzo-Morales J."/>
            <person name="Bateman A."/>
            <person name="Chiu C.H."/>
            <person name="Tang P."/>
            <person name="Hegemann P."/>
            <person name="Fromm H."/>
            <person name="Raoult D."/>
            <person name="Greub G."/>
            <person name="Miranda-Saavedra D."/>
            <person name="Chen N."/>
            <person name="Nash P."/>
            <person name="Ginger M.L."/>
            <person name="Horn M."/>
            <person name="Schaap P."/>
            <person name="Caler L."/>
            <person name="Loftus B."/>
        </authorList>
    </citation>
    <scope>NUCLEOTIDE SEQUENCE [LARGE SCALE GENOMIC DNA]</scope>
    <source>
        <strain evidence="4 5">Neff</strain>
    </source>
</reference>
<dbReference type="GO" id="GO:0005737">
    <property type="term" value="C:cytoplasm"/>
    <property type="evidence" value="ECO:0007669"/>
    <property type="project" value="InterPro"/>
</dbReference>
<dbReference type="NCBIfam" id="TIGR01262">
    <property type="entry name" value="maiA"/>
    <property type="match status" value="1"/>
</dbReference>
<dbReference type="InterPro" id="IPR004045">
    <property type="entry name" value="Glutathione_S-Trfase_N"/>
</dbReference>
<dbReference type="PROSITE" id="PS50404">
    <property type="entry name" value="GST_NTER"/>
    <property type="match status" value="1"/>
</dbReference>
<dbReference type="GO" id="GO:0004364">
    <property type="term" value="F:glutathione transferase activity"/>
    <property type="evidence" value="ECO:0007669"/>
    <property type="project" value="TreeGrafter"/>
</dbReference>
<gene>
    <name evidence="4" type="ORF">ACA1_381120</name>
</gene>
<dbReference type="Gene3D" id="1.20.1050.10">
    <property type="match status" value="1"/>
</dbReference>
<dbReference type="Gene3D" id="3.40.30.10">
    <property type="entry name" value="Glutaredoxin"/>
    <property type="match status" value="1"/>
</dbReference>
<name>L8GMX6_ACACF</name>
<accession>L8GMX6</accession>
<dbReference type="GO" id="GO:0006559">
    <property type="term" value="P:L-phenylalanine catabolic process"/>
    <property type="evidence" value="ECO:0007669"/>
    <property type="project" value="TreeGrafter"/>
</dbReference>
<dbReference type="RefSeq" id="XP_004336438.1">
    <property type="nucleotide sequence ID" value="XM_004336390.1"/>
</dbReference>
<organism evidence="4 5">
    <name type="scientific">Acanthamoeba castellanii (strain ATCC 30010 / Neff)</name>
    <dbReference type="NCBI Taxonomy" id="1257118"/>
    <lineage>
        <taxon>Eukaryota</taxon>
        <taxon>Amoebozoa</taxon>
        <taxon>Discosea</taxon>
        <taxon>Longamoebia</taxon>
        <taxon>Centramoebida</taxon>
        <taxon>Acanthamoebidae</taxon>
        <taxon>Acanthamoeba</taxon>
    </lineage>
</organism>
<dbReference type="InterPro" id="IPR034330">
    <property type="entry name" value="GST_Zeta_C"/>
</dbReference>
<dbReference type="InterPro" id="IPR004046">
    <property type="entry name" value="GST_C"/>
</dbReference>
<dbReference type="InterPro" id="IPR036249">
    <property type="entry name" value="Thioredoxin-like_sf"/>
</dbReference>
<proteinExistence type="inferred from homology"/>
<dbReference type="EMBL" id="KB008053">
    <property type="protein sequence ID" value="ELR14425.1"/>
    <property type="molecule type" value="Genomic_DNA"/>
</dbReference>
<evidence type="ECO:0000256" key="1">
    <source>
        <dbReference type="ARBA" id="ARBA00010007"/>
    </source>
</evidence>
<feature type="domain" description="GST C-terminal" evidence="3">
    <location>
        <begin position="109"/>
        <end position="233"/>
    </location>
</feature>
<dbReference type="STRING" id="1257118.L8GMX6"/>
<dbReference type="SUPFAM" id="SSF52833">
    <property type="entry name" value="Thioredoxin-like"/>
    <property type="match status" value="1"/>
</dbReference>
<dbReference type="InterPro" id="IPR036282">
    <property type="entry name" value="Glutathione-S-Trfase_C_sf"/>
</dbReference>
<dbReference type="InterPro" id="IPR040079">
    <property type="entry name" value="Glutathione_S-Trfase"/>
</dbReference>
<dbReference type="PROSITE" id="PS50405">
    <property type="entry name" value="GST_CTER"/>
    <property type="match status" value="1"/>
</dbReference>
<dbReference type="InterPro" id="IPR010987">
    <property type="entry name" value="Glutathione-S-Trfase_C-like"/>
</dbReference>
<dbReference type="Pfam" id="PF13409">
    <property type="entry name" value="GST_N_2"/>
    <property type="match status" value="1"/>
</dbReference>
<dbReference type="SFLD" id="SFLDG00358">
    <property type="entry name" value="Main_(cytGST)"/>
    <property type="match status" value="1"/>
</dbReference>
<dbReference type="Pfam" id="PF14497">
    <property type="entry name" value="GST_C_3"/>
    <property type="match status" value="1"/>
</dbReference>
<dbReference type="Proteomes" id="UP000011083">
    <property type="component" value="Unassembled WGS sequence"/>
</dbReference>
<dbReference type="InterPro" id="IPR034333">
    <property type="entry name" value="GST_Zeta_N"/>
</dbReference>
<evidence type="ECO:0000313" key="5">
    <source>
        <dbReference type="Proteomes" id="UP000011083"/>
    </source>
</evidence>
<dbReference type="InterPro" id="IPR005955">
    <property type="entry name" value="GST_Zeta"/>
</dbReference>
<dbReference type="CDD" id="cd03042">
    <property type="entry name" value="GST_N_Zeta"/>
    <property type="match status" value="1"/>
</dbReference>
<dbReference type="PANTHER" id="PTHR42673">
    <property type="entry name" value="MALEYLACETOACETATE ISOMERASE"/>
    <property type="match status" value="1"/>
</dbReference>
<dbReference type="GeneID" id="14915006"/>
<dbReference type="GO" id="GO:0016034">
    <property type="term" value="F:maleylacetoacetate isomerase activity"/>
    <property type="evidence" value="ECO:0007669"/>
    <property type="project" value="TreeGrafter"/>
</dbReference>
<protein>
    <submittedName>
        <fullName evidence="4">Maleylacetoacetate isomerase</fullName>
    </submittedName>
</protein>
<dbReference type="FunFam" id="1.20.1050.10:FF:000010">
    <property type="entry name" value="Maleylacetoacetate isomerase isoform 1"/>
    <property type="match status" value="1"/>
</dbReference>
<dbReference type="PROSITE" id="PS51354">
    <property type="entry name" value="GLUTAREDOXIN_2"/>
    <property type="match status" value="1"/>
</dbReference>
<dbReference type="CDD" id="cd03191">
    <property type="entry name" value="GST_C_Zeta"/>
    <property type="match status" value="1"/>
</dbReference>
<feature type="domain" description="GST N-terminal" evidence="2">
    <location>
        <begin position="10"/>
        <end position="94"/>
    </location>
</feature>
<dbReference type="VEuPathDB" id="AmoebaDB:ACA1_381120"/>
<evidence type="ECO:0000259" key="2">
    <source>
        <dbReference type="PROSITE" id="PS50404"/>
    </source>
</evidence>
<dbReference type="OMA" id="VYNAHRF"/>